<dbReference type="FunFam" id="4.10.1000.10:FF:000002">
    <property type="entry name" value="Zinc finger protein 36, C3H1 type-like 1"/>
    <property type="match status" value="1"/>
</dbReference>
<keyword evidence="1 5" id="KW-0479">Metal-binding</keyword>
<reference evidence="8 9" key="1">
    <citation type="submission" date="2016-04" db="EMBL/GenBank/DDBJ databases">
        <title>The genome of Intoshia linei affirms orthonectids as highly simplified spiralians.</title>
        <authorList>
            <person name="Mikhailov K.V."/>
            <person name="Slusarev G.S."/>
            <person name="Nikitin M.A."/>
            <person name="Logacheva M.D."/>
            <person name="Penin A."/>
            <person name="Aleoshin V."/>
            <person name="Panchin Y.V."/>
        </authorList>
    </citation>
    <scope>NUCLEOTIDE SEQUENCE [LARGE SCALE GENOMIC DNA]</scope>
    <source>
        <strain evidence="8">Intl2013</strain>
        <tissue evidence="8">Whole animal</tissue>
    </source>
</reference>
<keyword evidence="3 5" id="KW-0863">Zinc-finger</keyword>
<evidence type="ECO:0000313" key="9">
    <source>
        <dbReference type="Proteomes" id="UP000078046"/>
    </source>
</evidence>
<evidence type="ECO:0000256" key="2">
    <source>
        <dbReference type="ARBA" id="ARBA00022737"/>
    </source>
</evidence>
<dbReference type="PANTHER" id="PTHR12547:SF18">
    <property type="entry name" value="PROTEIN TIS11"/>
    <property type="match status" value="1"/>
</dbReference>
<organism evidence="8 9">
    <name type="scientific">Intoshia linei</name>
    <dbReference type="NCBI Taxonomy" id="1819745"/>
    <lineage>
        <taxon>Eukaryota</taxon>
        <taxon>Metazoa</taxon>
        <taxon>Spiralia</taxon>
        <taxon>Lophotrochozoa</taxon>
        <taxon>Mesozoa</taxon>
        <taxon>Orthonectida</taxon>
        <taxon>Rhopaluridae</taxon>
        <taxon>Intoshia</taxon>
    </lineage>
</organism>
<dbReference type="OrthoDB" id="410307at2759"/>
<dbReference type="Gene3D" id="4.10.1000.10">
    <property type="entry name" value="Zinc finger, CCCH-type"/>
    <property type="match status" value="2"/>
</dbReference>
<evidence type="ECO:0000256" key="1">
    <source>
        <dbReference type="ARBA" id="ARBA00022723"/>
    </source>
</evidence>
<evidence type="ECO:0000256" key="4">
    <source>
        <dbReference type="ARBA" id="ARBA00022833"/>
    </source>
</evidence>
<feature type="compositionally biased region" description="Low complexity" evidence="6">
    <location>
        <begin position="345"/>
        <end position="375"/>
    </location>
</feature>
<dbReference type="SMART" id="SM00356">
    <property type="entry name" value="ZnF_C3H1"/>
    <property type="match status" value="2"/>
</dbReference>
<keyword evidence="9" id="KW-1185">Reference proteome</keyword>
<dbReference type="InterPro" id="IPR036855">
    <property type="entry name" value="Znf_CCCH_sf"/>
</dbReference>
<dbReference type="Pfam" id="PF00642">
    <property type="entry name" value="zf-CCCH"/>
    <property type="match status" value="1"/>
</dbReference>
<feature type="domain" description="C3H1-type" evidence="7">
    <location>
        <begin position="273"/>
        <end position="301"/>
    </location>
</feature>
<evidence type="ECO:0000256" key="5">
    <source>
        <dbReference type="PROSITE-ProRule" id="PRU00723"/>
    </source>
</evidence>
<dbReference type="EMBL" id="LWCA01000388">
    <property type="protein sequence ID" value="OAF68778.1"/>
    <property type="molecule type" value="Genomic_DNA"/>
</dbReference>
<dbReference type="GO" id="GO:0003729">
    <property type="term" value="F:mRNA binding"/>
    <property type="evidence" value="ECO:0007669"/>
    <property type="project" value="InterPro"/>
</dbReference>
<feature type="region of interest" description="Disordered" evidence="6">
    <location>
        <begin position="343"/>
        <end position="375"/>
    </location>
</feature>
<evidence type="ECO:0000256" key="6">
    <source>
        <dbReference type="SAM" id="MobiDB-lite"/>
    </source>
</evidence>
<proteinExistence type="predicted"/>
<keyword evidence="4 5" id="KW-0862">Zinc</keyword>
<dbReference type="PANTHER" id="PTHR12547">
    <property type="entry name" value="CCCH ZINC FINGER/TIS11-RELATED"/>
    <property type="match status" value="1"/>
</dbReference>
<evidence type="ECO:0000259" key="7">
    <source>
        <dbReference type="PROSITE" id="PS50103"/>
    </source>
</evidence>
<dbReference type="AlphaFoldDB" id="A0A177B3D5"/>
<keyword evidence="2" id="KW-0677">Repeat</keyword>
<dbReference type="SUPFAM" id="SSF90229">
    <property type="entry name" value="CCCH zinc finger"/>
    <property type="match status" value="2"/>
</dbReference>
<protein>
    <recommendedName>
        <fullName evidence="7">C3H1-type domain-containing protein</fullName>
    </recommendedName>
</protein>
<gene>
    <name evidence="8" type="ORF">A3Q56_03477</name>
</gene>
<dbReference type="InterPro" id="IPR000571">
    <property type="entry name" value="Znf_CCCH"/>
</dbReference>
<evidence type="ECO:0000256" key="3">
    <source>
        <dbReference type="ARBA" id="ARBA00022771"/>
    </source>
</evidence>
<comment type="caution">
    <text evidence="8">The sequence shown here is derived from an EMBL/GenBank/DDBJ whole genome shotgun (WGS) entry which is preliminary data.</text>
</comment>
<sequence>MINNFHSYFFDIHKEKTDAIPFDSMINSELFGEPGGSIFGKQSSDNSSFFSNKYLKADDFVGDCKWENKRNEFSMTDYSVDNLTNQMNGINIYGGNENKPLISKNKDNTRKCQFQLNSTREMNLFDKLNMFDAYHDQFKIGFNYDKKVNSKLYVTYGRPSKHNDYFNMKTHNGLLLSNLAQKLNISIINNIENCKKFMRDVKKLNILSANTYLSESEFKAVCKIYKLDDNKKCRETTKMDNKMQQISENNIMAIQDQANVNTACLKSQGRSYRYKTELCIKYFYEAACKYHVKCQFAHGYDELNVIPRHPNYKTQYCKSFYEVGFCPYGYRCHFIHNEEERTNLDSPPSSLSSQSSFSSKNSDFSLFNFKRNTPN</sequence>
<evidence type="ECO:0000313" key="8">
    <source>
        <dbReference type="EMBL" id="OAF68778.1"/>
    </source>
</evidence>
<dbReference type="InterPro" id="IPR045877">
    <property type="entry name" value="ZFP36-like"/>
</dbReference>
<dbReference type="PROSITE" id="PS50103">
    <property type="entry name" value="ZF_C3H1"/>
    <property type="match status" value="2"/>
</dbReference>
<dbReference type="Proteomes" id="UP000078046">
    <property type="component" value="Unassembled WGS sequence"/>
</dbReference>
<name>A0A177B3D5_9BILA</name>
<accession>A0A177B3D5</accession>
<feature type="domain" description="C3H1-type" evidence="7">
    <location>
        <begin position="311"/>
        <end position="339"/>
    </location>
</feature>
<feature type="zinc finger region" description="C3H1-type" evidence="5">
    <location>
        <begin position="273"/>
        <end position="301"/>
    </location>
</feature>
<feature type="zinc finger region" description="C3H1-type" evidence="5">
    <location>
        <begin position="311"/>
        <end position="339"/>
    </location>
</feature>
<dbReference type="GO" id="GO:0008270">
    <property type="term" value="F:zinc ion binding"/>
    <property type="evidence" value="ECO:0007669"/>
    <property type="project" value="UniProtKB-KW"/>
</dbReference>